<dbReference type="NCBIfam" id="NF006617">
    <property type="entry name" value="PRK09184.1"/>
    <property type="match status" value="1"/>
</dbReference>
<dbReference type="SUPFAM" id="SSF47336">
    <property type="entry name" value="ACP-like"/>
    <property type="match status" value="1"/>
</dbReference>
<dbReference type="AlphaFoldDB" id="A0A137RJR2"/>
<feature type="domain" description="Carrier" evidence="1">
    <location>
        <begin position="2"/>
        <end position="83"/>
    </location>
</feature>
<dbReference type="Proteomes" id="UP000070138">
    <property type="component" value="Unassembled WGS sequence"/>
</dbReference>
<dbReference type="Gene3D" id="1.10.1200.10">
    <property type="entry name" value="ACP-like"/>
    <property type="match status" value="1"/>
</dbReference>
<proteinExistence type="predicted"/>
<dbReference type="RefSeq" id="WP_062619903.1">
    <property type="nucleotide sequence ID" value="NZ_JRWG01000002.1"/>
</dbReference>
<dbReference type="PATRIC" id="fig|1548749.3.peg.659"/>
<sequence length="85" mass="9555">MSELKEELKGKIIEQLNLEDVSVADIADDDALFGDGLGLDSIDALELIVMLDKDYGIRLSDPKEGRKIFESVQVMADYIEEHRTK</sequence>
<dbReference type="EMBL" id="JRWG01000002">
    <property type="protein sequence ID" value="KXO00417.1"/>
    <property type="molecule type" value="Genomic_DNA"/>
</dbReference>
<evidence type="ECO:0000259" key="1">
    <source>
        <dbReference type="PROSITE" id="PS50075"/>
    </source>
</evidence>
<organism evidence="2 3">
    <name type="scientific">Aequorivita aquimaris</name>
    <dbReference type="NCBI Taxonomy" id="1548749"/>
    <lineage>
        <taxon>Bacteria</taxon>
        <taxon>Pseudomonadati</taxon>
        <taxon>Bacteroidota</taxon>
        <taxon>Flavobacteriia</taxon>
        <taxon>Flavobacteriales</taxon>
        <taxon>Flavobacteriaceae</taxon>
        <taxon>Aequorivita</taxon>
    </lineage>
</organism>
<dbReference type="InterPro" id="IPR009081">
    <property type="entry name" value="PP-bd_ACP"/>
</dbReference>
<evidence type="ECO:0000313" key="3">
    <source>
        <dbReference type="Proteomes" id="UP000070138"/>
    </source>
</evidence>
<gene>
    <name evidence="2" type="ORF">LS48_03095</name>
</gene>
<dbReference type="STRING" id="1548749.LS48_03095"/>
<dbReference type="Pfam" id="PF00550">
    <property type="entry name" value="PP-binding"/>
    <property type="match status" value="1"/>
</dbReference>
<reference evidence="2 3" key="2">
    <citation type="journal article" date="2016" name="Int. J. Syst. Evol. Microbiol.">
        <title>Vitellibacter aquimaris sp. nov., a marine bacterium isolated from seawater.</title>
        <authorList>
            <person name="Thevarajoo S."/>
            <person name="Selvaratnam C."/>
            <person name="Goh K.M."/>
            <person name="Hong K.W."/>
            <person name="Chan X.Y."/>
            <person name="Chan K.G."/>
            <person name="Chong C.S."/>
        </authorList>
    </citation>
    <scope>NUCLEOTIDE SEQUENCE [LARGE SCALE GENOMIC DNA]</scope>
    <source>
        <strain evidence="2 3">D-24</strain>
    </source>
</reference>
<name>A0A137RJR2_9FLAO</name>
<accession>A0A137RJR2</accession>
<keyword evidence="3" id="KW-1185">Reference proteome</keyword>
<protein>
    <submittedName>
        <fullName evidence="2">Acyl carrier protein</fullName>
    </submittedName>
</protein>
<dbReference type="PROSITE" id="PS50075">
    <property type="entry name" value="CARRIER"/>
    <property type="match status" value="1"/>
</dbReference>
<dbReference type="OrthoDB" id="9803943at2"/>
<dbReference type="InterPro" id="IPR036736">
    <property type="entry name" value="ACP-like_sf"/>
</dbReference>
<reference evidence="3" key="1">
    <citation type="submission" date="2014-10" db="EMBL/GenBank/DDBJ databases">
        <title>Genome sequencing of Vitellibacter sp. D-24.</title>
        <authorList>
            <person name="Thevarajoo S."/>
            <person name="Selvaratnam C."/>
            <person name="Goh K.M."/>
            <person name="Chong C.S."/>
        </authorList>
    </citation>
    <scope>NUCLEOTIDE SEQUENCE [LARGE SCALE GENOMIC DNA]</scope>
    <source>
        <strain evidence="3">D-24</strain>
    </source>
</reference>
<comment type="caution">
    <text evidence="2">The sequence shown here is derived from an EMBL/GenBank/DDBJ whole genome shotgun (WGS) entry which is preliminary data.</text>
</comment>
<evidence type="ECO:0000313" key="2">
    <source>
        <dbReference type="EMBL" id="KXO00417.1"/>
    </source>
</evidence>